<dbReference type="GO" id="GO:0006633">
    <property type="term" value="P:fatty acid biosynthetic process"/>
    <property type="evidence" value="ECO:0007669"/>
    <property type="project" value="InterPro"/>
</dbReference>
<dbReference type="SUPFAM" id="SSF52151">
    <property type="entry name" value="FabD/lysophospholipase-like"/>
    <property type="match status" value="1"/>
</dbReference>
<dbReference type="InterPro" id="IPR015083">
    <property type="entry name" value="NorB/c/GfsB-D-like_docking"/>
</dbReference>
<dbReference type="InterPro" id="IPR014031">
    <property type="entry name" value="Ketoacyl_synth_C"/>
</dbReference>
<comment type="cofactor">
    <cofactor evidence="1">
        <name>pantetheine 4'-phosphate</name>
        <dbReference type="ChEBI" id="CHEBI:47942"/>
    </cofactor>
</comment>
<dbReference type="InterPro" id="IPR001227">
    <property type="entry name" value="Ac_transferase_dom_sf"/>
</dbReference>
<keyword evidence="11" id="KW-1185">Reference proteome</keyword>
<dbReference type="GO" id="GO:0033068">
    <property type="term" value="P:macrolide biosynthetic process"/>
    <property type="evidence" value="ECO:0007669"/>
    <property type="project" value="UniProtKB-ARBA"/>
</dbReference>
<gene>
    <name evidence="10" type="ORF">NQU54_43415</name>
</gene>
<accession>A0A9X2M611</accession>
<dbReference type="SMART" id="SM00827">
    <property type="entry name" value="PKS_AT"/>
    <property type="match status" value="1"/>
</dbReference>
<dbReference type="Pfam" id="PF08990">
    <property type="entry name" value="Docking"/>
    <property type="match status" value="1"/>
</dbReference>
<dbReference type="InterPro" id="IPR050091">
    <property type="entry name" value="PKS_NRPS_Biosynth_Enz"/>
</dbReference>
<dbReference type="SMART" id="SM00823">
    <property type="entry name" value="PKS_PP"/>
    <property type="match status" value="1"/>
</dbReference>
<dbReference type="GO" id="GO:0031177">
    <property type="term" value="F:phosphopantetheine binding"/>
    <property type="evidence" value="ECO:0007669"/>
    <property type="project" value="InterPro"/>
</dbReference>
<dbReference type="InterPro" id="IPR036736">
    <property type="entry name" value="ACP-like_sf"/>
</dbReference>
<dbReference type="FunFam" id="3.40.366.10:FF:000002">
    <property type="entry name" value="Probable polyketide synthase 2"/>
    <property type="match status" value="1"/>
</dbReference>
<proteinExistence type="predicted"/>
<dbReference type="Pfam" id="PF00550">
    <property type="entry name" value="PP-binding"/>
    <property type="match status" value="1"/>
</dbReference>
<name>A0A9X2M611_STRMQ</name>
<dbReference type="Pfam" id="PF02801">
    <property type="entry name" value="Ketoacyl-synt_C"/>
    <property type="match status" value="1"/>
</dbReference>
<evidence type="ECO:0000256" key="5">
    <source>
        <dbReference type="ARBA" id="ARBA00023194"/>
    </source>
</evidence>
<dbReference type="AlphaFoldDB" id="A0A9X2M611"/>
<dbReference type="RefSeq" id="WP_257635810.1">
    <property type="nucleotide sequence ID" value="NZ_JANIIC010000088.1"/>
</dbReference>
<keyword evidence="5" id="KW-0045">Antibiotic biosynthesis</keyword>
<dbReference type="Pfam" id="PF16197">
    <property type="entry name" value="KAsynt_C_assoc"/>
    <property type="match status" value="1"/>
</dbReference>
<feature type="domain" description="Carrier" evidence="8">
    <location>
        <begin position="962"/>
        <end position="1038"/>
    </location>
</feature>
<keyword evidence="7 10" id="KW-0012">Acyltransferase</keyword>
<reference evidence="10" key="1">
    <citation type="submission" date="2022-06" db="EMBL/GenBank/DDBJ databases">
        <title>WGS of actinobacteria.</title>
        <authorList>
            <person name="Thawai C."/>
        </authorList>
    </citation>
    <scope>NUCLEOTIDE SEQUENCE</scope>
    <source>
        <strain evidence="10">DSM 42010</strain>
    </source>
</reference>
<evidence type="ECO:0000256" key="4">
    <source>
        <dbReference type="ARBA" id="ARBA00022679"/>
    </source>
</evidence>
<evidence type="ECO:0000256" key="6">
    <source>
        <dbReference type="ARBA" id="ARBA00023268"/>
    </source>
</evidence>
<dbReference type="InterPro" id="IPR020841">
    <property type="entry name" value="PKS_Beta-ketoAc_synthase_dom"/>
</dbReference>
<evidence type="ECO:0000256" key="1">
    <source>
        <dbReference type="ARBA" id="ARBA00001957"/>
    </source>
</evidence>
<dbReference type="GO" id="GO:0004312">
    <property type="term" value="F:fatty acid synthase activity"/>
    <property type="evidence" value="ECO:0007669"/>
    <property type="project" value="TreeGrafter"/>
</dbReference>
<dbReference type="PROSITE" id="PS00606">
    <property type="entry name" value="KS3_1"/>
    <property type="match status" value="1"/>
</dbReference>
<dbReference type="Gene3D" id="3.40.47.10">
    <property type="match status" value="1"/>
</dbReference>
<sequence length="1041" mass="111003">MADDDSKMLDYLKRTTIDLRDTRHRLAELEDGLHEPIAIVGMSCAFPGGVRSPEDLWNLVDTGSDVVSAFPSDRGWDLERLYDPDPDSVGTCYTREGGFLREPGAFDAALFGITPREALSIDPQQRLLLESAWETFERAGLDPRSVRGSDTGVYVGVMYNDYGSRLQPPPPGFEGYLGTGSAPSVASGRVSYVFGLEGPAVTVDTACSSSLTSVHMACQALRHGECAQALAGGVTVMSTPQVYLEFARQRGISADGRCKSYAADADGAGWAEGVGLLLLERLSDAERAGHPVLAMIRGSAINQDGASSGLTSPNGRSQQRVIQRALTDARLTPADVDAVEGHGTGTPLGDPIEVLAIQATYGKGRSPQDAVLLGSLKSNIGHAQAASGVGGVIKSVMALRKGVLPKTLHARRPNPDIDWPSGGVVLLQESVPWPDRGHPRRIAVSSFGISGTNAHVILEQAAPETPSECRESTEGIGRAAALAWPLSGKVSAALREQAARLHTHLTGQPETAIDDTAYSLTTGRATTLSSRAVLVASDAGRLLSGLEKLAQGEGAPTTVMGTPDVSADGPVAVLFPGQGSQRVGMVGELYESFTVFAAALDDVCAAFDEYLDVPLREVLFAAPTPDGAHRIHQTLYAQPGIFAVEVALYRLLERFGVVPGFVAGHSLGELTAAYVAGVWSLEDASRLVAARSRLMQALPATGAMFAAQASEAEMRAVAAGRESRVSIAAVNGPSSVVMSGDTETVEEIAAWCRDNRRRGKWLRVSHAFHSPHMDEMLQDFRIVAEKLSYSRPRVPLMSNLTGGVADPADVCSADYWVRHVRQPVLFMAGVRTLEDQGVRTMVELGPDSSLAPMVSASLTKSGNRRPVVVPTLRTGRPETVSLLRALAALHIRGIDIDWSAQFDGREVSRVELPTYPFQRKVYWLDAVSPPAIPSHDESASAAQPEPLFVLPLAGVSADDRYTRLVDITIDVAVEVMGLASRDELSSDSSLVDLGFTSIMAVELRNRLSQVTGIDDLPPTLAYDQPSAEALAKYIDARLRAE</sequence>
<dbReference type="SUPFAM" id="SSF47336">
    <property type="entry name" value="ACP-like"/>
    <property type="match status" value="1"/>
</dbReference>
<dbReference type="InterPro" id="IPR032821">
    <property type="entry name" value="PKS_assoc"/>
</dbReference>
<dbReference type="InterPro" id="IPR014030">
    <property type="entry name" value="Ketoacyl_synth_N"/>
</dbReference>
<evidence type="ECO:0000313" key="10">
    <source>
        <dbReference type="EMBL" id="MCQ8835686.1"/>
    </source>
</evidence>
<evidence type="ECO:0000256" key="2">
    <source>
        <dbReference type="ARBA" id="ARBA00022450"/>
    </source>
</evidence>
<dbReference type="PROSITE" id="PS52004">
    <property type="entry name" value="KS3_2"/>
    <property type="match status" value="1"/>
</dbReference>
<dbReference type="SUPFAM" id="SSF55048">
    <property type="entry name" value="Probable ACP-binding domain of malonyl-CoA ACP transacylase"/>
    <property type="match status" value="1"/>
</dbReference>
<dbReference type="FunFam" id="3.40.47.10:FF:000019">
    <property type="entry name" value="Polyketide synthase type I"/>
    <property type="match status" value="1"/>
</dbReference>
<dbReference type="Pfam" id="PF00109">
    <property type="entry name" value="ketoacyl-synt"/>
    <property type="match status" value="1"/>
</dbReference>
<dbReference type="InterPro" id="IPR020806">
    <property type="entry name" value="PKS_PP-bd"/>
</dbReference>
<dbReference type="SMART" id="SM00825">
    <property type="entry name" value="PKS_KS"/>
    <property type="match status" value="1"/>
</dbReference>
<evidence type="ECO:0000313" key="11">
    <source>
        <dbReference type="Proteomes" id="UP001142400"/>
    </source>
</evidence>
<protein>
    <submittedName>
        <fullName evidence="10">Acyltransferase domain-containing protein</fullName>
    </submittedName>
</protein>
<evidence type="ECO:0000259" key="8">
    <source>
        <dbReference type="PROSITE" id="PS50075"/>
    </source>
</evidence>
<dbReference type="PANTHER" id="PTHR43775:SF51">
    <property type="entry name" value="INACTIVE PHENOLPHTHIOCEROL SYNTHESIS POLYKETIDE SYNTHASE TYPE I PKS1-RELATED"/>
    <property type="match status" value="1"/>
</dbReference>
<comment type="caution">
    <text evidence="10">The sequence shown here is derived from an EMBL/GenBank/DDBJ whole genome shotgun (WGS) entry which is preliminary data.</text>
</comment>
<feature type="domain" description="Ketosynthase family 3 (KS3)" evidence="9">
    <location>
        <begin position="34"/>
        <end position="460"/>
    </location>
</feature>
<evidence type="ECO:0000259" key="9">
    <source>
        <dbReference type="PROSITE" id="PS52004"/>
    </source>
</evidence>
<dbReference type="EMBL" id="JANIIC010000088">
    <property type="protein sequence ID" value="MCQ8835686.1"/>
    <property type="molecule type" value="Genomic_DNA"/>
</dbReference>
<keyword evidence="4" id="KW-0808">Transferase</keyword>
<dbReference type="GO" id="GO:0004315">
    <property type="term" value="F:3-oxoacyl-[acyl-carrier-protein] synthase activity"/>
    <property type="evidence" value="ECO:0007669"/>
    <property type="project" value="InterPro"/>
</dbReference>
<dbReference type="InterPro" id="IPR014043">
    <property type="entry name" value="Acyl_transferase_dom"/>
</dbReference>
<dbReference type="InterPro" id="IPR016039">
    <property type="entry name" value="Thiolase-like"/>
</dbReference>
<evidence type="ECO:0000256" key="3">
    <source>
        <dbReference type="ARBA" id="ARBA00022553"/>
    </source>
</evidence>
<dbReference type="Proteomes" id="UP001142400">
    <property type="component" value="Unassembled WGS sequence"/>
</dbReference>
<keyword evidence="6" id="KW-0511">Multifunctional enzyme</keyword>
<dbReference type="InterPro" id="IPR018201">
    <property type="entry name" value="Ketoacyl_synth_AS"/>
</dbReference>
<keyword evidence="2" id="KW-0596">Phosphopantetheine</keyword>
<dbReference type="Gene3D" id="3.40.366.10">
    <property type="entry name" value="Malonyl-Coenzyme A Acyl Carrier Protein, domain 2"/>
    <property type="match status" value="1"/>
</dbReference>
<dbReference type="InterPro" id="IPR009081">
    <property type="entry name" value="PP-bd_ACP"/>
</dbReference>
<dbReference type="Gene3D" id="3.30.70.3290">
    <property type="match status" value="1"/>
</dbReference>
<dbReference type="InterPro" id="IPR016036">
    <property type="entry name" value="Malonyl_transacylase_ACP-bd"/>
</dbReference>
<dbReference type="InterPro" id="IPR016035">
    <property type="entry name" value="Acyl_Trfase/lysoPLipase"/>
</dbReference>
<organism evidence="10 11">
    <name type="scientific">Streptomyces malaysiensis subsp. samsunensis</name>
    <dbReference type="NCBI Taxonomy" id="459658"/>
    <lineage>
        <taxon>Bacteria</taxon>
        <taxon>Bacillati</taxon>
        <taxon>Actinomycetota</taxon>
        <taxon>Actinomycetes</taxon>
        <taxon>Kitasatosporales</taxon>
        <taxon>Streptomycetaceae</taxon>
        <taxon>Streptomyces</taxon>
        <taxon>Streptomyces violaceusniger group</taxon>
    </lineage>
</organism>
<dbReference type="SUPFAM" id="SSF53901">
    <property type="entry name" value="Thiolase-like"/>
    <property type="match status" value="1"/>
</dbReference>
<dbReference type="Pfam" id="PF00698">
    <property type="entry name" value="Acyl_transf_1"/>
    <property type="match status" value="1"/>
</dbReference>
<keyword evidence="3" id="KW-0597">Phosphoprotein</keyword>
<dbReference type="PROSITE" id="PS50075">
    <property type="entry name" value="CARRIER"/>
    <property type="match status" value="1"/>
</dbReference>
<dbReference type="Gene3D" id="1.10.1200.10">
    <property type="entry name" value="ACP-like"/>
    <property type="match status" value="1"/>
</dbReference>
<dbReference type="PANTHER" id="PTHR43775">
    <property type="entry name" value="FATTY ACID SYNTHASE"/>
    <property type="match status" value="1"/>
</dbReference>
<evidence type="ECO:0000256" key="7">
    <source>
        <dbReference type="ARBA" id="ARBA00023315"/>
    </source>
</evidence>
<dbReference type="CDD" id="cd00833">
    <property type="entry name" value="PKS"/>
    <property type="match status" value="1"/>
</dbReference>